<evidence type="ECO:0000256" key="1">
    <source>
        <dbReference type="SAM" id="Phobius"/>
    </source>
</evidence>
<dbReference type="Gene3D" id="3.30.450.20">
    <property type="entry name" value="PAS domain"/>
    <property type="match status" value="2"/>
</dbReference>
<dbReference type="CDD" id="cd12913">
    <property type="entry name" value="PDC1_MCP_like"/>
    <property type="match status" value="1"/>
</dbReference>
<organism evidence="2 3">
    <name type="scientific">Stentor coeruleus</name>
    <dbReference type="NCBI Taxonomy" id="5963"/>
    <lineage>
        <taxon>Eukaryota</taxon>
        <taxon>Sar</taxon>
        <taxon>Alveolata</taxon>
        <taxon>Ciliophora</taxon>
        <taxon>Postciliodesmatophora</taxon>
        <taxon>Heterotrichea</taxon>
        <taxon>Heterotrichida</taxon>
        <taxon>Stentoridae</taxon>
        <taxon>Stentor</taxon>
    </lineage>
</organism>
<dbReference type="InterPro" id="IPR029151">
    <property type="entry name" value="Sensor-like_sf"/>
</dbReference>
<proteinExistence type="predicted"/>
<reference evidence="2 3" key="1">
    <citation type="submission" date="2016-11" db="EMBL/GenBank/DDBJ databases">
        <title>The macronuclear genome of Stentor coeruleus: a giant cell with tiny introns.</title>
        <authorList>
            <person name="Slabodnick M."/>
            <person name="Ruby J.G."/>
            <person name="Reiff S.B."/>
            <person name="Swart E.C."/>
            <person name="Gosai S."/>
            <person name="Prabakaran S."/>
            <person name="Witkowska E."/>
            <person name="Larue G.E."/>
            <person name="Fisher S."/>
            <person name="Freeman R.M."/>
            <person name="Gunawardena J."/>
            <person name="Chu W."/>
            <person name="Stover N.A."/>
            <person name="Gregory B.D."/>
            <person name="Nowacki M."/>
            <person name="Derisi J."/>
            <person name="Roy S.W."/>
            <person name="Marshall W.F."/>
            <person name="Sood P."/>
        </authorList>
    </citation>
    <scope>NUCLEOTIDE SEQUENCE [LARGE SCALE GENOMIC DNA]</scope>
    <source>
        <strain evidence="2">WM001</strain>
    </source>
</reference>
<keyword evidence="3" id="KW-1185">Reference proteome</keyword>
<dbReference type="SUPFAM" id="SSF103190">
    <property type="entry name" value="Sensory domain-like"/>
    <property type="match status" value="1"/>
</dbReference>
<protein>
    <submittedName>
        <fullName evidence="2">Uncharacterized protein</fullName>
    </submittedName>
</protein>
<evidence type="ECO:0000313" key="2">
    <source>
        <dbReference type="EMBL" id="OMJ92869.1"/>
    </source>
</evidence>
<dbReference type="Pfam" id="PF22673">
    <property type="entry name" value="MCP-like_PDC_1"/>
    <property type="match status" value="1"/>
</dbReference>
<gene>
    <name evidence="2" type="ORF">SteCoe_4323</name>
</gene>
<dbReference type="OrthoDB" id="2150145at2759"/>
<dbReference type="Proteomes" id="UP000187209">
    <property type="component" value="Unassembled WGS sequence"/>
</dbReference>
<comment type="caution">
    <text evidence="2">The sequence shown here is derived from an EMBL/GenBank/DDBJ whole genome shotgun (WGS) entry which is preliminary data.</text>
</comment>
<name>A0A1R2CV35_9CILI</name>
<keyword evidence="1" id="KW-0812">Transmembrane</keyword>
<sequence>MAWIGILGLFMLAITCVGTSQVMYFRDIFYLKAINALEKDEEKKLKLIAEQVTLKVLREFEFYSNYMQITTNLEKLVLEGQNPLLPPIPMIEKSFIPLEEVDFSDPLGFTLSRKSLFRSNYEILSQEGENLIQKQATFDCFYDLLKLDLFFYVYIGFDTDKILNSYPGLVFGNVDYDPTVREWYYRAEESHDYPTMTEPYKDFINGDWMITVSQSLKKNGKTYAVAAVDINLESFSKKVFGTEFMGNGFIIYLTSGGLILYSTPELSRFLLLLPAVYTSIGINDEIWGDIQNSTIGSDKVFHFNDPSGKKFKFSRVIGKSSLYTGRNFYILACLPNDVSLEFIYGLPNFSTNYVFLFCLCMTIFIGCIIGFFYKTLICKIDDKIENICKISNNTVKRVYVRGERVAEFDKQLLLAEDDGIQGIFVNKIINLCQNCKPISSFNDKFLYCAWEEEIFPKTHPQKMQWRTIMSEIEDYKAMNLELTYV</sequence>
<dbReference type="AlphaFoldDB" id="A0A1R2CV35"/>
<feature type="transmembrane region" description="Helical" evidence="1">
    <location>
        <begin position="353"/>
        <end position="373"/>
    </location>
</feature>
<keyword evidence="1" id="KW-0472">Membrane</keyword>
<feature type="transmembrane region" description="Helical" evidence="1">
    <location>
        <begin position="6"/>
        <end position="25"/>
    </location>
</feature>
<evidence type="ECO:0000313" key="3">
    <source>
        <dbReference type="Proteomes" id="UP000187209"/>
    </source>
</evidence>
<dbReference type="EMBL" id="MPUH01000053">
    <property type="protein sequence ID" value="OMJ92869.1"/>
    <property type="molecule type" value="Genomic_DNA"/>
</dbReference>
<keyword evidence="1" id="KW-1133">Transmembrane helix</keyword>
<accession>A0A1R2CV35</accession>